<dbReference type="Pfam" id="PF11222">
    <property type="entry name" value="DUF3017"/>
    <property type="match status" value="1"/>
</dbReference>
<keyword evidence="1" id="KW-0472">Membrane</keyword>
<reference evidence="2 3" key="1">
    <citation type="journal article" date="2019" name="Int. J. Syst. Evol. Microbiol.">
        <title>The Global Catalogue of Microorganisms (GCM) 10K type strain sequencing project: providing services to taxonomists for standard genome sequencing and annotation.</title>
        <authorList>
            <consortium name="The Broad Institute Genomics Platform"/>
            <consortium name="The Broad Institute Genome Sequencing Center for Infectious Disease"/>
            <person name="Wu L."/>
            <person name="Ma J."/>
        </authorList>
    </citation>
    <scope>NUCLEOTIDE SEQUENCE [LARGE SCALE GENOMIC DNA]</scope>
    <source>
        <strain evidence="2 3">JCM 15628</strain>
    </source>
</reference>
<name>A0ABN2RAV4_9MICO</name>
<evidence type="ECO:0008006" key="4">
    <source>
        <dbReference type="Google" id="ProtNLM"/>
    </source>
</evidence>
<organism evidence="2 3">
    <name type="scientific">Terrabacter lapilli</name>
    <dbReference type="NCBI Taxonomy" id="436231"/>
    <lineage>
        <taxon>Bacteria</taxon>
        <taxon>Bacillati</taxon>
        <taxon>Actinomycetota</taxon>
        <taxon>Actinomycetes</taxon>
        <taxon>Micrococcales</taxon>
        <taxon>Intrasporangiaceae</taxon>
        <taxon>Terrabacter</taxon>
    </lineage>
</organism>
<proteinExistence type="predicted"/>
<dbReference type="InterPro" id="IPR021385">
    <property type="entry name" value="DUF3017"/>
</dbReference>
<keyword evidence="1" id="KW-0812">Transmembrane</keyword>
<dbReference type="RefSeq" id="WP_344057559.1">
    <property type="nucleotide sequence ID" value="NZ_BAAAPU010000001.1"/>
</dbReference>
<dbReference type="Proteomes" id="UP001500013">
    <property type="component" value="Unassembled WGS sequence"/>
</dbReference>
<dbReference type="EMBL" id="BAAAPU010000001">
    <property type="protein sequence ID" value="GAA1965970.1"/>
    <property type="molecule type" value="Genomic_DNA"/>
</dbReference>
<feature type="transmembrane region" description="Helical" evidence="1">
    <location>
        <begin position="70"/>
        <end position="91"/>
    </location>
</feature>
<feature type="transmembrane region" description="Helical" evidence="1">
    <location>
        <begin position="37"/>
        <end position="54"/>
    </location>
</feature>
<keyword evidence="3" id="KW-1185">Reference proteome</keyword>
<accession>A0ABN2RAV4</accession>
<gene>
    <name evidence="2" type="ORF">GCM10009817_02220</name>
</gene>
<feature type="transmembrane region" description="Helical" evidence="1">
    <location>
        <begin position="12"/>
        <end position="31"/>
    </location>
</feature>
<evidence type="ECO:0000313" key="3">
    <source>
        <dbReference type="Proteomes" id="UP001500013"/>
    </source>
</evidence>
<evidence type="ECO:0000256" key="1">
    <source>
        <dbReference type="SAM" id="Phobius"/>
    </source>
</evidence>
<sequence>MQWRGSGFVVLSWWYLVAGLAAIGVLVMGFLDVRWGGRLVALAFLIGAVIRLVARPSRRAGGLNVRSRAFDVLVLVLFGIGALVASATVNLNPDDPGRLPPGRTASR</sequence>
<comment type="caution">
    <text evidence="2">The sequence shown here is derived from an EMBL/GenBank/DDBJ whole genome shotgun (WGS) entry which is preliminary data.</text>
</comment>
<evidence type="ECO:0000313" key="2">
    <source>
        <dbReference type="EMBL" id="GAA1965970.1"/>
    </source>
</evidence>
<protein>
    <recommendedName>
        <fullName evidence="4">DUF3017 family protein</fullName>
    </recommendedName>
</protein>
<keyword evidence="1" id="KW-1133">Transmembrane helix</keyword>